<dbReference type="InterPro" id="IPR052021">
    <property type="entry name" value="Type-I_RS_S_subunit"/>
</dbReference>
<name>A0ABU2FII1_9EURY</name>
<keyword evidence="6" id="KW-0540">Nuclease</keyword>
<dbReference type="CDD" id="cd17517">
    <property type="entry name" value="RMtype1_S_EcoKI_StySPI-TRD2-CR2_like"/>
    <property type="match status" value="1"/>
</dbReference>
<evidence type="ECO:0000256" key="1">
    <source>
        <dbReference type="ARBA" id="ARBA00010923"/>
    </source>
</evidence>
<evidence type="ECO:0000313" key="6">
    <source>
        <dbReference type="EMBL" id="MDS0280553.1"/>
    </source>
</evidence>
<organism evidence="6 7">
    <name type="scientific">Haloarcula onubensis</name>
    <dbReference type="NCBI Taxonomy" id="2950539"/>
    <lineage>
        <taxon>Archaea</taxon>
        <taxon>Methanobacteriati</taxon>
        <taxon>Methanobacteriota</taxon>
        <taxon>Stenosarchaea group</taxon>
        <taxon>Halobacteria</taxon>
        <taxon>Halobacteriales</taxon>
        <taxon>Haloarculaceae</taxon>
        <taxon>Haloarcula</taxon>
    </lineage>
</organism>
<dbReference type="EC" id="3.1.21.-" evidence="6"/>
<keyword evidence="7" id="KW-1185">Reference proteome</keyword>
<dbReference type="GO" id="GO:0016787">
    <property type="term" value="F:hydrolase activity"/>
    <property type="evidence" value="ECO:0007669"/>
    <property type="project" value="UniProtKB-KW"/>
</dbReference>
<dbReference type="CDD" id="cd17260">
    <property type="entry name" value="RMtype1_S_EcoEI-TRD1-CR1_like"/>
    <property type="match status" value="1"/>
</dbReference>
<accession>A0ABU2FII1</accession>
<dbReference type="RefSeq" id="WP_310898402.1">
    <property type="nucleotide sequence ID" value="NZ_JAMQOS010000001.1"/>
</dbReference>
<feature type="domain" description="Type I restriction modification DNA specificity" evidence="5">
    <location>
        <begin position="237"/>
        <end position="413"/>
    </location>
</feature>
<evidence type="ECO:0000313" key="7">
    <source>
        <dbReference type="Proteomes" id="UP001268864"/>
    </source>
</evidence>
<feature type="compositionally biased region" description="Acidic residues" evidence="4">
    <location>
        <begin position="1"/>
        <end position="21"/>
    </location>
</feature>
<keyword evidence="6" id="KW-0378">Hydrolase</keyword>
<keyword evidence="3" id="KW-0238">DNA-binding</keyword>
<proteinExistence type="inferred from homology"/>
<comment type="similarity">
    <text evidence="1">Belongs to the type-I restriction system S methylase family.</text>
</comment>
<keyword evidence="6" id="KW-0255">Endonuclease</keyword>
<dbReference type="InterPro" id="IPR000055">
    <property type="entry name" value="Restrct_endonuc_typeI_TRD"/>
</dbReference>
<reference evidence="6 7" key="1">
    <citation type="submission" date="2022-06" db="EMBL/GenBank/DDBJ databases">
        <title>Halomicroarcula sp. a new haloarchaeum isolate from saline soil.</title>
        <authorList>
            <person name="Strakova D."/>
            <person name="Galisteo C."/>
            <person name="Sanchez-Porro C."/>
            <person name="Ventosa A."/>
        </authorList>
    </citation>
    <scope>NUCLEOTIDE SEQUENCE [LARGE SCALE GENOMIC DNA]</scope>
    <source>
        <strain evidence="6 7">S3CR25-11</strain>
    </source>
</reference>
<dbReference type="PANTHER" id="PTHR30408:SF12">
    <property type="entry name" value="TYPE I RESTRICTION ENZYME MJAVIII SPECIFICITY SUBUNIT"/>
    <property type="match status" value="1"/>
</dbReference>
<protein>
    <submittedName>
        <fullName evidence="6">Restriction endonuclease subunit S</fullName>
        <ecNumber evidence="6">3.1.21.-</ecNumber>
    </submittedName>
</protein>
<dbReference type="PANTHER" id="PTHR30408">
    <property type="entry name" value="TYPE-1 RESTRICTION ENZYME ECOKI SPECIFICITY PROTEIN"/>
    <property type="match status" value="1"/>
</dbReference>
<evidence type="ECO:0000256" key="3">
    <source>
        <dbReference type="ARBA" id="ARBA00023125"/>
    </source>
</evidence>
<dbReference type="Pfam" id="PF01420">
    <property type="entry name" value="Methylase_S"/>
    <property type="match status" value="2"/>
</dbReference>
<dbReference type="GO" id="GO:0004519">
    <property type="term" value="F:endonuclease activity"/>
    <property type="evidence" value="ECO:0007669"/>
    <property type="project" value="UniProtKB-KW"/>
</dbReference>
<evidence type="ECO:0000256" key="4">
    <source>
        <dbReference type="SAM" id="MobiDB-lite"/>
    </source>
</evidence>
<feature type="domain" description="Type I restriction modification DNA specificity" evidence="5">
    <location>
        <begin position="32"/>
        <end position="206"/>
    </location>
</feature>
<dbReference type="InterPro" id="IPR044946">
    <property type="entry name" value="Restrct_endonuc_typeI_TRD_sf"/>
</dbReference>
<dbReference type="SUPFAM" id="SSF116734">
    <property type="entry name" value="DNA methylase specificity domain"/>
    <property type="match status" value="2"/>
</dbReference>
<comment type="caution">
    <text evidence="6">The sequence shown here is derived from an EMBL/GenBank/DDBJ whole genome shotgun (WGS) entry which is preliminary data.</text>
</comment>
<dbReference type="Proteomes" id="UP001268864">
    <property type="component" value="Unassembled WGS sequence"/>
</dbReference>
<dbReference type="Gene3D" id="3.90.220.20">
    <property type="entry name" value="DNA methylase specificity domains"/>
    <property type="match status" value="2"/>
</dbReference>
<evidence type="ECO:0000256" key="2">
    <source>
        <dbReference type="ARBA" id="ARBA00022747"/>
    </source>
</evidence>
<feature type="region of interest" description="Disordered" evidence="4">
    <location>
        <begin position="1"/>
        <end position="30"/>
    </location>
</feature>
<dbReference type="EMBL" id="JAMQOS010000001">
    <property type="protein sequence ID" value="MDS0280553.1"/>
    <property type="molecule type" value="Genomic_DNA"/>
</dbReference>
<sequence>MSEEVTLDDYADSASEEDSEQPESRFWGTIPDGWELVDGTDVYDVNPNPKPDEEPNTYIEMDALDTELPWPRYFGERNASEYSGKTFTAGDTLFARITPCTENGKAALVPEMDTKVGIGSTEYAVLSPKTERINPWYLYYVGKSHSIHDYAVSRMRGSTGRQRVPFSVFRRELDVSLPPLEEQRRIATILQNADRAVRKTREIIEQTKRVKRGVAQNLFHYGIDREDTKQTWPGEIPESWDVVQFSEIVGSNRNGLYKSGDAYGEGYPIAKMGNALENRVLDMSSADRLELTEEEKEKYGLREEDLIFARRAQEVSAAGDCCYVPELDELTVFESSLIRVRLTEDVNPRFYVQYFEGPVGSRSIERIVTETSISGIATSDLLDLKVALPSLEEQNEIASILWGFDEYVTALQNEADQFIRFKKALLQDLLSGTVRTTNTNIEVPEEIEQHG</sequence>
<evidence type="ECO:0000259" key="5">
    <source>
        <dbReference type="Pfam" id="PF01420"/>
    </source>
</evidence>
<gene>
    <name evidence="6" type="ORF">NDI86_00350</name>
</gene>
<keyword evidence="2" id="KW-0680">Restriction system</keyword>